<evidence type="ECO:0000256" key="9">
    <source>
        <dbReference type="ARBA" id="ARBA00022842"/>
    </source>
</evidence>
<protein>
    <submittedName>
        <fullName evidence="14">Multidrug resistance protein</fullName>
    </submittedName>
</protein>
<dbReference type="GO" id="GO:0008654">
    <property type="term" value="P:phospholipid biosynthetic process"/>
    <property type="evidence" value="ECO:0007669"/>
    <property type="project" value="UniProtKB-KW"/>
</dbReference>
<dbReference type="GO" id="GO:0046872">
    <property type="term" value="F:metal ion binding"/>
    <property type="evidence" value="ECO:0007669"/>
    <property type="project" value="UniProtKB-KW"/>
</dbReference>
<evidence type="ECO:0000256" key="10">
    <source>
        <dbReference type="ARBA" id="ARBA00023098"/>
    </source>
</evidence>
<dbReference type="InterPro" id="IPR016064">
    <property type="entry name" value="NAD/diacylglycerol_kinase_sf"/>
</dbReference>
<evidence type="ECO:0000313" key="14">
    <source>
        <dbReference type="EMBL" id="EKU48541.1"/>
    </source>
</evidence>
<comment type="similarity">
    <text evidence="2">Belongs to the diacylglycerol/lipid kinase family.</text>
</comment>
<dbReference type="GO" id="GO:0005524">
    <property type="term" value="F:ATP binding"/>
    <property type="evidence" value="ECO:0007669"/>
    <property type="project" value="UniProtKB-KW"/>
</dbReference>
<accession>K9AR73</accession>
<dbReference type="InterPro" id="IPR050187">
    <property type="entry name" value="Lipid_Phosphate_FormReg"/>
</dbReference>
<dbReference type="SUPFAM" id="SSF111331">
    <property type="entry name" value="NAD kinase/diacylglycerol kinase-like"/>
    <property type="match status" value="1"/>
</dbReference>
<dbReference type="Gene3D" id="2.60.200.40">
    <property type="match status" value="1"/>
</dbReference>
<keyword evidence="11" id="KW-0594">Phospholipid biosynthesis</keyword>
<dbReference type="RefSeq" id="WP_009383106.1">
    <property type="nucleotide sequence ID" value="NZ_AMSQ01000006.1"/>
</dbReference>
<proteinExistence type="inferred from homology"/>
<keyword evidence="3" id="KW-0444">Lipid biosynthesis</keyword>
<evidence type="ECO:0000256" key="1">
    <source>
        <dbReference type="ARBA" id="ARBA00001946"/>
    </source>
</evidence>
<keyword evidence="12" id="KW-1208">Phospholipid metabolism</keyword>
<dbReference type="STRING" id="1229783.C273_05000"/>
<evidence type="ECO:0000256" key="7">
    <source>
        <dbReference type="ARBA" id="ARBA00022777"/>
    </source>
</evidence>
<keyword evidence="15" id="KW-1185">Reference proteome</keyword>
<dbReference type="Pfam" id="PF00781">
    <property type="entry name" value="DAGK_cat"/>
    <property type="match status" value="1"/>
</dbReference>
<evidence type="ECO:0000259" key="13">
    <source>
        <dbReference type="PROSITE" id="PS50146"/>
    </source>
</evidence>
<keyword evidence="8" id="KW-0067">ATP-binding</keyword>
<keyword evidence="9" id="KW-0460">Magnesium</keyword>
<dbReference type="GO" id="GO:0005886">
    <property type="term" value="C:plasma membrane"/>
    <property type="evidence" value="ECO:0007669"/>
    <property type="project" value="TreeGrafter"/>
</dbReference>
<reference evidence="14 15" key="1">
    <citation type="journal article" date="2013" name="Genome Announc.">
        <title>Genome Sequence of Staphylococcus massiliensis Strain S46, Isolated from the Surface of Healthy Human Skin.</title>
        <authorList>
            <person name="Srivastav R."/>
            <person name="Singh A."/>
            <person name="Jangir P.K."/>
            <person name="Kumari C."/>
            <person name="Muduli S."/>
            <person name="Sharma R."/>
        </authorList>
    </citation>
    <scope>NUCLEOTIDE SEQUENCE [LARGE SCALE GENOMIC DNA]</scope>
    <source>
        <strain evidence="14 15">S46</strain>
    </source>
</reference>
<dbReference type="PANTHER" id="PTHR12358:SF106">
    <property type="entry name" value="LIPID KINASE YEGS"/>
    <property type="match status" value="1"/>
</dbReference>
<evidence type="ECO:0000256" key="2">
    <source>
        <dbReference type="ARBA" id="ARBA00005983"/>
    </source>
</evidence>
<comment type="cofactor">
    <cofactor evidence="1">
        <name>Mg(2+)</name>
        <dbReference type="ChEBI" id="CHEBI:18420"/>
    </cofactor>
</comment>
<evidence type="ECO:0000256" key="4">
    <source>
        <dbReference type="ARBA" id="ARBA00022679"/>
    </source>
</evidence>
<evidence type="ECO:0000256" key="8">
    <source>
        <dbReference type="ARBA" id="ARBA00022840"/>
    </source>
</evidence>
<organism evidence="14 15">
    <name type="scientific">Staphylococcus massiliensis S46</name>
    <dbReference type="NCBI Taxonomy" id="1229783"/>
    <lineage>
        <taxon>Bacteria</taxon>
        <taxon>Bacillati</taxon>
        <taxon>Bacillota</taxon>
        <taxon>Bacilli</taxon>
        <taxon>Bacillales</taxon>
        <taxon>Staphylococcaceae</taxon>
        <taxon>Staphylococcus</taxon>
    </lineage>
</organism>
<dbReference type="PROSITE" id="PS50146">
    <property type="entry name" value="DAGK"/>
    <property type="match status" value="1"/>
</dbReference>
<keyword evidence="7" id="KW-0418">Kinase</keyword>
<comment type="caution">
    <text evidence="14">The sequence shown here is derived from an EMBL/GenBank/DDBJ whole genome shotgun (WGS) entry which is preliminary data.</text>
</comment>
<dbReference type="PANTHER" id="PTHR12358">
    <property type="entry name" value="SPHINGOSINE KINASE"/>
    <property type="match status" value="1"/>
</dbReference>
<dbReference type="EMBL" id="AMSQ01000006">
    <property type="protein sequence ID" value="EKU48541.1"/>
    <property type="molecule type" value="Genomic_DNA"/>
</dbReference>
<dbReference type="eggNOG" id="COG1597">
    <property type="taxonomic scope" value="Bacteria"/>
</dbReference>
<dbReference type="InterPro" id="IPR005218">
    <property type="entry name" value="Diacylglycerol/lipid_kinase"/>
</dbReference>
<keyword evidence="4" id="KW-0808">Transferase</keyword>
<dbReference type="AlphaFoldDB" id="K9AR73"/>
<evidence type="ECO:0000256" key="11">
    <source>
        <dbReference type="ARBA" id="ARBA00023209"/>
    </source>
</evidence>
<evidence type="ECO:0000256" key="3">
    <source>
        <dbReference type="ARBA" id="ARBA00022516"/>
    </source>
</evidence>
<keyword evidence="5" id="KW-0479">Metal-binding</keyword>
<name>K9AR73_9STAP</name>
<dbReference type="InterPro" id="IPR001206">
    <property type="entry name" value="Diacylglycerol_kinase_cat_dom"/>
</dbReference>
<evidence type="ECO:0000256" key="6">
    <source>
        <dbReference type="ARBA" id="ARBA00022741"/>
    </source>
</evidence>
<dbReference type="Pfam" id="PF19279">
    <property type="entry name" value="YegS_C"/>
    <property type="match status" value="1"/>
</dbReference>
<dbReference type="SMART" id="SM00046">
    <property type="entry name" value="DAGKc"/>
    <property type="match status" value="1"/>
</dbReference>
<dbReference type="PATRIC" id="fig|1229783.3.peg.1008"/>
<dbReference type="NCBIfam" id="TIGR00147">
    <property type="entry name" value="YegS/Rv2252/BmrU family lipid kinase"/>
    <property type="match status" value="1"/>
</dbReference>
<evidence type="ECO:0000313" key="15">
    <source>
        <dbReference type="Proteomes" id="UP000009885"/>
    </source>
</evidence>
<keyword evidence="6" id="KW-0547">Nucleotide-binding</keyword>
<gene>
    <name evidence="14" type="ORF">C273_05000</name>
</gene>
<dbReference type="GO" id="GO:0004143">
    <property type="term" value="F:ATP-dependent diacylglycerol kinase activity"/>
    <property type="evidence" value="ECO:0007669"/>
    <property type="project" value="TreeGrafter"/>
</dbReference>
<dbReference type="Proteomes" id="UP000009885">
    <property type="component" value="Unassembled WGS sequence"/>
</dbReference>
<evidence type="ECO:0000256" key="5">
    <source>
        <dbReference type="ARBA" id="ARBA00022723"/>
    </source>
</evidence>
<feature type="domain" description="DAGKc" evidence="13">
    <location>
        <begin position="39"/>
        <end position="139"/>
    </location>
</feature>
<dbReference type="Gene3D" id="3.40.50.10330">
    <property type="entry name" value="Probable inorganic polyphosphate/atp-NAD kinase, domain 1"/>
    <property type="match status" value="1"/>
</dbReference>
<dbReference type="OrthoDB" id="142078at2"/>
<dbReference type="InterPro" id="IPR017438">
    <property type="entry name" value="ATP-NAD_kinase_N"/>
</dbReference>
<keyword evidence="10" id="KW-0443">Lipid metabolism</keyword>
<dbReference type="InterPro" id="IPR045540">
    <property type="entry name" value="YegS/DAGK_C"/>
</dbReference>
<evidence type="ECO:0000256" key="12">
    <source>
        <dbReference type="ARBA" id="ARBA00023264"/>
    </source>
</evidence>
<sequence length="303" mass="33688">MSHNYEHGILFYHEHSGLDDINLGIGTATQYLSQMCKRVTVQLSEEKGQIKDYCKKIKEQTYAEDADILFILGGDGTVNELVNGVCENGLNLPIGVLPGGTFKDFTKTLNLDGNFKKASEQLPQTTQKAYDVMKVNGEYALNFAGMGLMVQNAENVQDGSKDIFGKLSYIGSTIKTLANPTHFDYKMKVDDYTEEGDTSMILIANGRFIGGGKIPMTDMTPDDGTLNVFIFNDYSVSIMKDIFSLRDSMNWNEISENIGHVEGKHIQIETSPTMKVDVDGEIAYETPIDIEILPQHIEILTLQ</sequence>